<dbReference type="AlphaFoldDB" id="A0A383DE26"/>
<reference evidence="1" key="1">
    <citation type="submission" date="2018-05" db="EMBL/GenBank/DDBJ databases">
        <authorList>
            <person name="Lanie J.A."/>
            <person name="Ng W.-L."/>
            <person name="Kazmierczak K.M."/>
            <person name="Andrzejewski T.M."/>
            <person name="Davidsen T.M."/>
            <person name="Wayne K.J."/>
            <person name="Tettelin H."/>
            <person name="Glass J.I."/>
            <person name="Rusch D."/>
            <person name="Podicherti R."/>
            <person name="Tsui H.-C.T."/>
            <person name="Winkler M.E."/>
        </authorList>
    </citation>
    <scope>NUCLEOTIDE SEQUENCE</scope>
</reference>
<accession>A0A383DE26</accession>
<feature type="non-terminal residue" evidence="1">
    <location>
        <position position="40"/>
    </location>
</feature>
<sequence>MIFGIFGKFGIEIGTRKKIGRNIFRRKKSENCWSKNIFGT</sequence>
<proteinExistence type="predicted"/>
<evidence type="ECO:0000313" key="1">
    <source>
        <dbReference type="EMBL" id="SVE42505.1"/>
    </source>
</evidence>
<protein>
    <submittedName>
        <fullName evidence="1">Uncharacterized protein</fullName>
    </submittedName>
</protein>
<dbReference type="EMBL" id="UINC01216390">
    <property type="protein sequence ID" value="SVE42505.1"/>
    <property type="molecule type" value="Genomic_DNA"/>
</dbReference>
<name>A0A383DE26_9ZZZZ</name>
<gene>
    <name evidence="1" type="ORF">METZ01_LOCUS495359</name>
</gene>
<organism evidence="1">
    <name type="scientific">marine metagenome</name>
    <dbReference type="NCBI Taxonomy" id="408172"/>
    <lineage>
        <taxon>unclassified sequences</taxon>
        <taxon>metagenomes</taxon>
        <taxon>ecological metagenomes</taxon>
    </lineage>
</organism>